<name>A0A0D2VM98_CAPO3</name>
<feature type="compositionally biased region" description="Basic and acidic residues" evidence="1">
    <location>
        <begin position="507"/>
        <end position="522"/>
    </location>
</feature>
<feature type="compositionally biased region" description="Low complexity" evidence="1">
    <location>
        <begin position="572"/>
        <end position="594"/>
    </location>
</feature>
<dbReference type="InterPro" id="IPR031121">
    <property type="entry name" value="RIK/BLOM7"/>
</dbReference>
<evidence type="ECO:0000256" key="1">
    <source>
        <dbReference type="SAM" id="MobiDB-lite"/>
    </source>
</evidence>
<dbReference type="OrthoDB" id="397265at2759"/>
<gene>
    <name evidence="4" type="ORF">CAOG_002432</name>
</gene>
<organism evidence="4 5">
    <name type="scientific">Capsaspora owczarzaki (strain ATCC 30864)</name>
    <dbReference type="NCBI Taxonomy" id="595528"/>
    <lineage>
        <taxon>Eukaryota</taxon>
        <taxon>Filasterea</taxon>
        <taxon>Capsaspora</taxon>
    </lineage>
</organism>
<evidence type="ECO:0000259" key="2">
    <source>
        <dbReference type="Pfam" id="PF22675"/>
    </source>
</evidence>
<dbReference type="CDD" id="cd22385">
    <property type="entry name" value="KH-I_KHDC4_rpt1"/>
    <property type="match status" value="1"/>
</dbReference>
<dbReference type="InterPro" id="IPR047890">
    <property type="entry name" value="KHDC4_KH-I_first"/>
</dbReference>
<feature type="compositionally biased region" description="Pro residues" evidence="1">
    <location>
        <begin position="385"/>
        <end position="402"/>
    </location>
</feature>
<feature type="compositionally biased region" description="Basic and acidic residues" evidence="1">
    <location>
        <begin position="551"/>
        <end position="568"/>
    </location>
</feature>
<dbReference type="InterPro" id="IPR055256">
    <property type="entry name" value="KH_1_KHDC4/BBP-like"/>
</dbReference>
<feature type="compositionally biased region" description="Low complexity" evidence="1">
    <location>
        <begin position="57"/>
        <end position="74"/>
    </location>
</feature>
<dbReference type="PANTHER" id="PTHR15744">
    <property type="entry name" value="BLOM7"/>
    <property type="match status" value="1"/>
</dbReference>
<evidence type="ECO:0000313" key="5">
    <source>
        <dbReference type="Proteomes" id="UP000008743"/>
    </source>
</evidence>
<dbReference type="OMA" id="HYMTDVE"/>
<dbReference type="Pfam" id="PF22675">
    <property type="entry name" value="KH-I_KHDC4-BBP"/>
    <property type="match status" value="1"/>
</dbReference>
<dbReference type="PhylomeDB" id="A0A0D2VM98"/>
<feature type="compositionally biased region" description="Low complexity" evidence="1">
    <location>
        <begin position="360"/>
        <end position="384"/>
    </location>
</feature>
<evidence type="ECO:0000259" key="3">
    <source>
        <dbReference type="Pfam" id="PF23469"/>
    </source>
</evidence>
<dbReference type="InParanoid" id="A0A0D2VM98"/>
<dbReference type="InterPro" id="IPR056149">
    <property type="entry name" value="PRP5/DDX46/KHDC4_KH"/>
</dbReference>
<dbReference type="STRING" id="595528.A0A0D2VM98"/>
<accession>A0A0D2VM98</accession>
<feature type="region of interest" description="Disordered" evidence="1">
    <location>
        <begin position="150"/>
        <end position="222"/>
    </location>
</feature>
<feature type="domain" description="KHDC4/BBP-like KH-domain type I" evidence="2">
    <location>
        <begin position="238"/>
        <end position="305"/>
    </location>
</feature>
<dbReference type="InterPro" id="IPR036612">
    <property type="entry name" value="KH_dom_type_1_sf"/>
</dbReference>
<protein>
    <recommendedName>
        <fullName evidence="6">K Homology domain-containing protein</fullName>
    </recommendedName>
</protein>
<dbReference type="GO" id="GO:0003723">
    <property type="term" value="F:RNA binding"/>
    <property type="evidence" value="ECO:0007669"/>
    <property type="project" value="InterPro"/>
</dbReference>
<feature type="compositionally biased region" description="Low complexity" evidence="1">
    <location>
        <begin position="26"/>
        <end position="49"/>
    </location>
</feature>
<dbReference type="SUPFAM" id="SSF54791">
    <property type="entry name" value="Eukaryotic type KH-domain (KH-domain type I)"/>
    <property type="match status" value="1"/>
</dbReference>
<feature type="compositionally biased region" description="Low complexity" evidence="1">
    <location>
        <begin position="429"/>
        <end position="457"/>
    </location>
</feature>
<sequence>MSQQPSVSAQAAAIAAGIAARLNSQLKPAAPPAAAATAAPPLLRPADARGPPPPPLASQQQQQQHQQQSAPTSQEIEINDVPNRHTLLKKGGRIAEIAAACNASITPKGRYIAPEERSHTTDRPLYLVVQAGTEDAVNHAMAKLREAIADLSQPRDSRGPRRGPPPLDPTGGGPANFPRPPSSYQSHSIPERPPPHGMHGHHRAPPLGPPPPLAPPPGYGAAPAADTTVVHVGIQYPKPGFPFREKLLGPNESFINHIRTRTSATITATGLSEFEAGNYSVPLTFVIRHQDPANVKQARDLCESLANTVRNEHQAFTPAVDPYYQHMYQQQQQYAQYPPYSFQQPHGQHAYGYPPPPNPYGYYQQPPAPDAAGYTGYPPQQYSQYPPPPPPPAASTAPPVPSPATEATSTGGLGPVLGPERPPAPPSTPVTAAAAAAAASTSASASAPAQSASLLAALEKRIDPAPPVDPPRRKFAEQGVRQRPKADEFFDAPVVDPIQAASAPSRWNEDEPQSRKHRRDEDIPPAPVSYSRFAAAGSSSSSSSSSSTSAHQHDQRDERDSKRARLDNEQQPSQSNPASSSSASRPFWAAPAPSGSTGSPFDVLASATAPRSGRDSAAAPPAEETAEESELALEDHSAALPALPTELAELIMDEARYWQGVQRIKRSRFRDDSPEHILRVTVPRSIGGNSVRVKAIQVLRDWEKRSDNSTGDCVFDLAVRDEQGAVRYECSAISTFVDSTLQRVTINHPVIRQMREGWQVQVRPNKSWSHNEVFESLYVGYTCL</sequence>
<feature type="compositionally biased region" description="Pro residues" evidence="1">
    <location>
        <begin position="206"/>
        <end position="218"/>
    </location>
</feature>
<feature type="region of interest" description="Disordered" evidence="1">
    <location>
        <begin position="26"/>
        <end position="84"/>
    </location>
</feature>
<dbReference type="AlphaFoldDB" id="A0A0D2VM98"/>
<feature type="region of interest" description="Disordered" evidence="1">
    <location>
        <begin position="339"/>
        <end position="633"/>
    </location>
</feature>
<evidence type="ECO:0000313" key="4">
    <source>
        <dbReference type="EMBL" id="KJE91272.1"/>
    </source>
</evidence>
<feature type="compositionally biased region" description="Low complexity" evidence="1">
    <location>
        <begin position="529"/>
        <end position="550"/>
    </location>
</feature>
<feature type="domain" description="ATP-dependent RNA helicase PRP5/DDX46/KHDC4 KH" evidence="3">
    <location>
        <begin position="73"/>
        <end position="146"/>
    </location>
</feature>
<dbReference type="Pfam" id="PF23469">
    <property type="entry name" value="KH_12"/>
    <property type="match status" value="1"/>
</dbReference>
<dbReference type="PANTHER" id="PTHR15744:SF0">
    <property type="entry name" value="KH HOMOLOGY DOMAIN-CONTAINING PROTEIN 4"/>
    <property type="match status" value="1"/>
</dbReference>
<dbReference type="eggNOG" id="KOG1960">
    <property type="taxonomic scope" value="Eukaryota"/>
</dbReference>
<evidence type="ECO:0008006" key="6">
    <source>
        <dbReference type="Google" id="ProtNLM"/>
    </source>
</evidence>
<proteinExistence type="predicted"/>
<dbReference type="GO" id="GO:0005634">
    <property type="term" value="C:nucleus"/>
    <property type="evidence" value="ECO:0007669"/>
    <property type="project" value="InterPro"/>
</dbReference>
<reference evidence="5" key="1">
    <citation type="submission" date="2011-02" db="EMBL/GenBank/DDBJ databases">
        <title>The Genome Sequence of Capsaspora owczarzaki ATCC 30864.</title>
        <authorList>
            <person name="Russ C."/>
            <person name="Cuomo C."/>
            <person name="Burger G."/>
            <person name="Gray M.W."/>
            <person name="Holland P.W.H."/>
            <person name="King N."/>
            <person name="Lang F.B.F."/>
            <person name="Roger A.J."/>
            <person name="Ruiz-Trillo I."/>
            <person name="Young S.K."/>
            <person name="Zeng Q."/>
            <person name="Gargeya S."/>
            <person name="Alvarado L."/>
            <person name="Berlin A."/>
            <person name="Chapman S.B."/>
            <person name="Chen Z."/>
            <person name="Freedman E."/>
            <person name="Gellesch M."/>
            <person name="Goldberg J."/>
            <person name="Griggs A."/>
            <person name="Gujja S."/>
            <person name="Heilman E."/>
            <person name="Heiman D."/>
            <person name="Howarth C."/>
            <person name="Mehta T."/>
            <person name="Neiman D."/>
            <person name="Pearson M."/>
            <person name="Roberts A."/>
            <person name="Saif S."/>
            <person name="Shea T."/>
            <person name="Shenoy N."/>
            <person name="Sisk P."/>
            <person name="Stolte C."/>
            <person name="Sykes S."/>
            <person name="White J."/>
            <person name="Yandava C."/>
            <person name="Haas B."/>
            <person name="Nusbaum C."/>
            <person name="Birren B."/>
        </authorList>
    </citation>
    <scope>NUCLEOTIDE SEQUENCE</scope>
    <source>
        <strain evidence="5">ATCC 30864</strain>
    </source>
</reference>
<dbReference type="Gene3D" id="3.30.1370.10">
    <property type="entry name" value="K Homology domain, type 1"/>
    <property type="match status" value="1"/>
</dbReference>
<keyword evidence="5" id="KW-1185">Reference proteome</keyword>
<dbReference type="EMBL" id="KE346362">
    <property type="protein sequence ID" value="KJE91272.1"/>
    <property type="molecule type" value="Genomic_DNA"/>
</dbReference>
<feature type="compositionally biased region" description="Basic and acidic residues" evidence="1">
    <location>
        <begin position="150"/>
        <end position="159"/>
    </location>
</feature>
<dbReference type="Proteomes" id="UP000008743">
    <property type="component" value="Unassembled WGS sequence"/>
</dbReference>